<evidence type="ECO:0000313" key="6">
    <source>
        <dbReference type="Proteomes" id="UP001515480"/>
    </source>
</evidence>
<sequence>METAARTAVAFGVGVVAGVAALKLHRWRRTRAYARLRDPSLFAFYSSVSGRAPTTDLGEMTVPIDDHLVVRGHAVFDTVTLRKGRLYRLRPHLERLFASASAARIPLPYGADLATNLCEVEARIRETVAASGKEDADVRYWLTAGPGNLGVTPDGCTPALYVLVFGGLPSFEDPMERGLREVSVPASVVAHKPAMLAEVKSSNYMLNALTAMAARDKGGCFGIGVRDDGTITESAVLNVVLVGADGILRTPPFEGILRGTTVRRAMELAEESLVGEGRLLKGVRQCKLTLADAAAASELMLVAGDTHVMPVTMLDGKSIGSGQVGPVAKKIAKLLEMDADRGDD</sequence>
<dbReference type="EMBL" id="JBGBPQ010000007">
    <property type="protein sequence ID" value="KAL1521532.1"/>
    <property type="molecule type" value="Genomic_DNA"/>
</dbReference>
<dbReference type="Pfam" id="PF01063">
    <property type="entry name" value="Aminotran_4"/>
    <property type="match status" value="1"/>
</dbReference>
<keyword evidence="6" id="KW-1185">Reference proteome</keyword>
<dbReference type="PANTHER" id="PTHR42743">
    <property type="entry name" value="AMINO-ACID AMINOTRANSFERASE"/>
    <property type="match status" value="1"/>
</dbReference>
<dbReference type="SUPFAM" id="SSF56752">
    <property type="entry name" value="D-aminoacid aminotransferase-like PLP-dependent enzymes"/>
    <property type="match status" value="1"/>
</dbReference>
<organism evidence="5 6">
    <name type="scientific">Prymnesium parvum</name>
    <name type="common">Toxic golden alga</name>
    <dbReference type="NCBI Taxonomy" id="97485"/>
    <lineage>
        <taxon>Eukaryota</taxon>
        <taxon>Haptista</taxon>
        <taxon>Haptophyta</taxon>
        <taxon>Prymnesiophyceae</taxon>
        <taxon>Prymnesiales</taxon>
        <taxon>Prymnesiaceae</taxon>
        <taxon>Prymnesium</taxon>
    </lineage>
</organism>
<keyword evidence="3" id="KW-0663">Pyridoxal phosphate</keyword>
<keyword evidence="4" id="KW-1133">Transmembrane helix</keyword>
<evidence type="ECO:0000256" key="2">
    <source>
        <dbReference type="ARBA" id="ARBA00009320"/>
    </source>
</evidence>
<proteinExistence type="inferred from homology"/>
<dbReference type="Proteomes" id="UP001515480">
    <property type="component" value="Unassembled WGS sequence"/>
</dbReference>
<evidence type="ECO:0000256" key="4">
    <source>
        <dbReference type="SAM" id="Phobius"/>
    </source>
</evidence>
<dbReference type="GO" id="GO:0008652">
    <property type="term" value="P:amino acid biosynthetic process"/>
    <property type="evidence" value="ECO:0007669"/>
    <property type="project" value="UniProtKB-ARBA"/>
</dbReference>
<dbReference type="PANTHER" id="PTHR42743:SF22">
    <property type="entry name" value="D-AMINO-ACID TRANSAMINASE, CHLOROPLASTIC"/>
    <property type="match status" value="1"/>
</dbReference>
<dbReference type="FunFam" id="3.20.10.10:FF:000002">
    <property type="entry name" value="D-alanine aminotransferase"/>
    <property type="match status" value="1"/>
</dbReference>
<dbReference type="InterPro" id="IPR036038">
    <property type="entry name" value="Aminotransferase-like"/>
</dbReference>
<feature type="transmembrane region" description="Helical" evidence="4">
    <location>
        <begin position="6"/>
        <end position="25"/>
    </location>
</feature>
<keyword evidence="4" id="KW-0472">Membrane</keyword>
<protein>
    <submittedName>
        <fullName evidence="5">Uncharacterized protein</fullName>
    </submittedName>
</protein>
<comment type="cofactor">
    <cofactor evidence="1">
        <name>pyridoxal 5'-phosphate</name>
        <dbReference type="ChEBI" id="CHEBI:597326"/>
    </cofactor>
</comment>
<dbReference type="CDD" id="cd00449">
    <property type="entry name" value="PLPDE_IV"/>
    <property type="match status" value="1"/>
</dbReference>
<keyword evidence="4" id="KW-0812">Transmembrane</keyword>
<dbReference type="Gene3D" id="3.20.10.10">
    <property type="entry name" value="D-amino Acid Aminotransferase, subunit A, domain 2"/>
    <property type="match status" value="1"/>
</dbReference>
<dbReference type="AlphaFoldDB" id="A0AB34JJX8"/>
<evidence type="ECO:0000256" key="1">
    <source>
        <dbReference type="ARBA" id="ARBA00001933"/>
    </source>
</evidence>
<evidence type="ECO:0000313" key="5">
    <source>
        <dbReference type="EMBL" id="KAL1521532.1"/>
    </source>
</evidence>
<dbReference type="InterPro" id="IPR001544">
    <property type="entry name" value="Aminotrans_IV"/>
</dbReference>
<dbReference type="Gene3D" id="3.30.470.10">
    <property type="match status" value="1"/>
</dbReference>
<gene>
    <name evidence="5" type="ORF">AB1Y20_021191</name>
</gene>
<dbReference type="GO" id="GO:0046394">
    <property type="term" value="P:carboxylic acid biosynthetic process"/>
    <property type="evidence" value="ECO:0007669"/>
    <property type="project" value="UniProtKB-ARBA"/>
</dbReference>
<accession>A0AB34JJX8</accession>
<name>A0AB34JJX8_PRYPA</name>
<reference evidence="5 6" key="1">
    <citation type="journal article" date="2024" name="Science">
        <title>Giant polyketide synthase enzymes in the biosynthesis of giant marine polyether toxins.</title>
        <authorList>
            <person name="Fallon T.R."/>
            <person name="Shende V.V."/>
            <person name="Wierzbicki I.H."/>
            <person name="Pendleton A.L."/>
            <person name="Watervoot N.F."/>
            <person name="Auber R.P."/>
            <person name="Gonzalez D.J."/>
            <person name="Wisecaver J.H."/>
            <person name="Moore B.S."/>
        </authorList>
    </citation>
    <scope>NUCLEOTIDE SEQUENCE [LARGE SCALE GENOMIC DNA]</scope>
    <source>
        <strain evidence="5 6">12B1</strain>
    </source>
</reference>
<dbReference type="InterPro" id="IPR043131">
    <property type="entry name" value="BCAT-like_N"/>
</dbReference>
<dbReference type="InterPro" id="IPR050571">
    <property type="entry name" value="Class-IV_PLP-Dep_Aminotrnsfr"/>
</dbReference>
<comment type="caution">
    <text evidence="5">The sequence shown here is derived from an EMBL/GenBank/DDBJ whole genome shotgun (WGS) entry which is preliminary data.</text>
</comment>
<dbReference type="InterPro" id="IPR043132">
    <property type="entry name" value="BCAT-like_C"/>
</dbReference>
<dbReference type="GO" id="GO:0003824">
    <property type="term" value="F:catalytic activity"/>
    <property type="evidence" value="ECO:0007669"/>
    <property type="project" value="InterPro"/>
</dbReference>
<evidence type="ECO:0000256" key="3">
    <source>
        <dbReference type="ARBA" id="ARBA00022898"/>
    </source>
</evidence>
<comment type="similarity">
    <text evidence="2">Belongs to the class-IV pyridoxal-phosphate-dependent aminotransferase family.</text>
</comment>